<comment type="function">
    <text evidence="6">Ligates lysine onto the cytidine present at position 34 of the AUA codon-specific tRNA(Ile) that contains the anticodon CAU, in an ATP-dependent manner. Cytidine is converted to lysidine, thus changing the amino acid specificity of the tRNA from methionine to isoleucine.</text>
</comment>
<dbReference type="GO" id="GO:0005524">
    <property type="term" value="F:ATP binding"/>
    <property type="evidence" value="ECO:0007669"/>
    <property type="project" value="UniProtKB-UniRule"/>
</dbReference>
<dbReference type="Pfam" id="PF01171">
    <property type="entry name" value="ATP_bind_3"/>
    <property type="match status" value="1"/>
</dbReference>
<feature type="binding site" evidence="6">
    <location>
        <begin position="35"/>
        <end position="40"/>
    </location>
    <ligand>
        <name>ATP</name>
        <dbReference type="ChEBI" id="CHEBI:30616"/>
    </ligand>
</feature>
<dbReference type="PANTHER" id="PTHR43033:SF1">
    <property type="entry name" value="TRNA(ILE)-LYSIDINE SYNTHASE-RELATED"/>
    <property type="match status" value="1"/>
</dbReference>
<dbReference type="SUPFAM" id="SSF52402">
    <property type="entry name" value="Adenine nucleotide alpha hydrolases-like"/>
    <property type="match status" value="1"/>
</dbReference>
<keyword evidence="1 6" id="KW-0436">Ligase</keyword>
<gene>
    <name evidence="6 8" type="primary">tilS</name>
    <name evidence="8" type="ORF">FRC96_10605</name>
</gene>
<dbReference type="PANTHER" id="PTHR43033">
    <property type="entry name" value="TRNA(ILE)-LYSIDINE SYNTHASE-RELATED"/>
    <property type="match status" value="1"/>
</dbReference>
<dbReference type="EC" id="6.3.4.19" evidence="6"/>
<dbReference type="HAMAP" id="MF_01161">
    <property type="entry name" value="tRNA_Ile_lys_synt"/>
    <property type="match status" value="1"/>
</dbReference>
<dbReference type="InterPro" id="IPR012795">
    <property type="entry name" value="tRNA_Ile_lys_synt_N"/>
</dbReference>
<evidence type="ECO:0000259" key="7">
    <source>
        <dbReference type="Pfam" id="PF01171"/>
    </source>
</evidence>
<dbReference type="InterPro" id="IPR011063">
    <property type="entry name" value="TilS/TtcA_N"/>
</dbReference>
<keyword evidence="6" id="KW-0963">Cytoplasm</keyword>
<dbReference type="RefSeq" id="WP_146974472.1">
    <property type="nucleotide sequence ID" value="NZ_VOSL01000048.1"/>
</dbReference>
<dbReference type="GO" id="GO:0032267">
    <property type="term" value="F:tRNA(Ile)-lysidine synthase activity"/>
    <property type="evidence" value="ECO:0007669"/>
    <property type="project" value="UniProtKB-EC"/>
</dbReference>
<dbReference type="GO" id="GO:0006400">
    <property type="term" value="P:tRNA modification"/>
    <property type="evidence" value="ECO:0007669"/>
    <property type="project" value="UniProtKB-UniRule"/>
</dbReference>
<keyword evidence="4 6" id="KW-0067">ATP-binding</keyword>
<dbReference type="EMBL" id="VOSL01000048">
    <property type="protein sequence ID" value="TXD35715.1"/>
    <property type="molecule type" value="Genomic_DNA"/>
</dbReference>
<evidence type="ECO:0000256" key="2">
    <source>
        <dbReference type="ARBA" id="ARBA00022694"/>
    </source>
</evidence>
<proteinExistence type="inferred from homology"/>
<keyword evidence="3 6" id="KW-0547">Nucleotide-binding</keyword>
<evidence type="ECO:0000256" key="1">
    <source>
        <dbReference type="ARBA" id="ARBA00022598"/>
    </source>
</evidence>
<dbReference type="OrthoDB" id="9807403at2"/>
<evidence type="ECO:0000256" key="3">
    <source>
        <dbReference type="ARBA" id="ARBA00022741"/>
    </source>
</evidence>
<comment type="subcellular location">
    <subcellularLocation>
        <location evidence="6">Cytoplasm</location>
    </subcellularLocation>
</comment>
<dbReference type="Gene3D" id="3.40.50.620">
    <property type="entry name" value="HUPs"/>
    <property type="match status" value="1"/>
</dbReference>
<comment type="caution">
    <text evidence="8">The sequence shown here is derived from an EMBL/GenBank/DDBJ whole genome shotgun (WGS) entry which is preliminary data.</text>
</comment>
<comment type="domain">
    <text evidence="6">The N-terminal region contains the highly conserved SGGXDS motif, predicted to be a P-loop motif involved in ATP binding.</text>
</comment>
<feature type="domain" description="tRNA(Ile)-lysidine/2-thiocytidine synthase N-terminal" evidence="7">
    <location>
        <begin position="30"/>
        <end position="211"/>
    </location>
</feature>
<keyword evidence="2 6" id="KW-0819">tRNA processing</keyword>
<evidence type="ECO:0000256" key="4">
    <source>
        <dbReference type="ARBA" id="ARBA00022840"/>
    </source>
</evidence>
<dbReference type="AlphaFoldDB" id="A0A5C6XF11"/>
<evidence type="ECO:0000256" key="6">
    <source>
        <dbReference type="HAMAP-Rule" id="MF_01161"/>
    </source>
</evidence>
<comment type="similarity">
    <text evidence="6">Belongs to the tRNA(Ile)-lysidine synthase family.</text>
</comment>
<sequence length="487" mass="53074">MPSPSTTEDTLLEGVHDALGRAGVAPGDTLVVAWSGGRDSTVLLDLLQRIAPTLDIHLVAAHVDHAMRASSSDDAAHCEARAQESGIHLERVTLSPGEASNQADARQARYQALAMLARRHQAAALVTAHHGDDRLESALINLLRGSGLDGLATLQEDTTLIVNNARLRVLRPLLFASAEDVDAYSRRRNLVWVEDPTNATDSYLRNRIRHELTPALRAIAGELAPARRTLTNLVSERRAADAAADALETRARRPPLEPDAHAFDAHTLKNAPRAVCTRVILRIAPHFDRQTLARIAAMLPEAFSITPKYLSAPGFLVRVSHGQLVLLPSRERGGRDRLHPTARPATLAAAPRGLIDWQGSKLRWSTLPRALAAPDHPARPWRCLLPPPPQGHTLTLRGYRPGDTLNRITGQAISTRFKASAIFQAARLGADVRWCWPCIADADDTLIWIAGLTPPSRPAQTPSSEHLIEVIVQPSAALSAILHWQRK</sequence>
<organism evidence="8 9">
    <name type="scientific">Lujinxingia vulgaris</name>
    <dbReference type="NCBI Taxonomy" id="2600176"/>
    <lineage>
        <taxon>Bacteria</taxon>
        <taxon>Deltaproteobacteria</taxon>
        <taxon>Bradymonadales</taxon>
        <taxon>Lujinxingiaceae</taxon>
        <taxon>Lujinxingia</taxon>
    </lineage>
</organism>
<comment type="catalytic activity">
    <reaction evidence="5 6">
        <text>cytidine(34) in tRNA(Ile2) + L-lysine + ATP = lysidine(34) in tRNA(Ile2) + AMP + diphosphate + H(+)</text>
        <dbReference type="Rhea" id="RHEA:43744"/>
        <dbReference type="Rhea" id="RHEA-COMP:10625"/>
        <dbReference type="Rhea" id="RHEA-COMP:10670"/>
        <dbReference type="ChEBI" id="CHEBI:15378"/>
        <dbReference type="ChEBI" id="CHEBI:30616"/>
        <dbReference type="ChEBI" id="CHEBI:32551"/>
        <dbReference type="ChEBI" id="CHEBI:33019"/>
        <dbReference type="ChEBI" id="CHEBI:82748"/>
        <dbReference type="ChEBI" id="CHEBI:83665"/>
        <dbReference type="ChEBI" id="CHEBI:456215"/>
        <dbReference type="EC" id="6.3.4.19"/>
    </reaction>
</comment>
<dbReference type="Proteomes" id="UP000321046">
    <property type="component" value="Unassembled WGS sequence"/>
</dbReference>
<evidence type="ECO:0000256" key="5">
    <source>
        <dbReference type="ARBA" id="ARBA00048539"/>
    </source>
</evidence>
<dbReference type="NCBIfam" id="TIGR02432">
    <property type="entry name" value="lysidine_TilS_N"/>
    <property type="match status" value="1"/>
</dbReference>
<dbReference type="CDD" id="cd01992">
    <property type="entry name" value="TilS_N"/>
    <property type="match status" value="1"/>
</dbReference>
<evidence type="ECO:0000313" key="9">
    <source>
        <dbReference type="Proteomes" id="UP000321046"/>
    </source>
</evidence>
<reference evidence="8 9" key="1">
    <citation type="submission" date="2019-08" db="EMBL/GenBank/DDBJ databases">
        <title>Bradymonadales sp. TMQ2.</title>
        <authorList>
            <person name="Liang Q."/>
        </authorList>
    </citation>
    <scope>NUCLEOTIDE SEQUENCE [LARGE SCALE GENOMIC DNA]</scope>
    <source>
        <strain evidence="8 9">TMQ2</strain>
    </source>
</reference>
<dbReference type="GO" id="GO:0005737">
    <property type="term" value="C:cytoplasm"/>
    <property type="evidence" value="ECO:0007669"/>
    <property type="project" value="UniProtKB-SubCell"/>
</dbReference>
<dbReference type="InterPro" id="IPR014729">
    <property type="entry name" value="Rossmann-like_a/b/a_fold"/>
</dbReference>
<accession>A0A5C6XF11</accession>
<protein>
    <recommendedName>
        <fullName evidence="6">tRNA(Ile)-lysidine synthase</fullName>
        <ecNumber evidence="6">6.3.4.19</ecNumber>
    </recommendedName>
    <alternativeName>
        <fullName evidence="6">tRNA(Ile)-2-lysyl-cytidine synthase</fullName>
    </alternativeName>
    <alternativeName>
        <fullName evidence="6">tRNA(Ile)-lysidine synthetase</fullName>
    </alternativeName>
</protein>
<evidence type="ECO:0000313" key="8">
    <source>
        <dbReference type="EMBL" id="TXD35715.1"/>
    </source>
</evidence>
<dbReference type="InterPro" id="IPR012094">
    <property type="entry name" value="tRNA_Ile_lys_synt"/>
</dbReference>
<name>A0A5C6XF11_9DELT</name>